<evidence type="ECO:0000313" key="2">
    <source>
        <dbReference type="Proteomes" id="UP000030687"/>
    </source>
</evidence>
<sequence>MNLESVEDFITGSFR</sequence>
<proteinExistence type="predicted"/>
<dbReference type="Proteomes" id="UP000030687">
    <property type="component" value="Unassembled WGS sequence"/>
</dbReference>
<reference evidence="1 2" key="1">
    <citation type="submission" date="2013-10" db="EMBL/GenBank/DDBJ databases">
        <authorList>
            <consortium name="International Citrus Genome Consortium"/>
            <person name="Jenkins J."/>
            <person name="Schmutz J."/>
            <person name="Prochnik S."/>
            <person name="Rokhsar D."/>
            <person name="Gmitter F."/>
            <person name="Ollitrault P."/>
            <person name="Machado M."/>
            <person name="Talon M."/>
            <person name="Wincker P."/>
            <person name="Jaillon O."/>
            <person name="Morgante M."/>
        </authorList>
    </citation>
    <scope>NUCLEOTIDE SEQUENCE</scope>
    <source>
        <strain evidence="2">cv. Clemenules</strain>
    </source>
</reference>
<protein>
    <submittedName>
        <fullName evidence="1">Uncharacterized protein</fullName>
    </submittedName>
</protein>
<dbReference type="KEGG" id="cic:CICLE_v100140272m"/>
<name>V4TM12_CITCL</name>
<gene>
    <name evidence="1" type="ORF">CICLE_v100140272mg</name>
</gene>
<evidence type="ECO:0000313" key="1">
    <source>
        <dbReference type="EMBL" id="ESR61523.1"/>
    </source>
</evidence>
<feature type="non-terminal residue" evidence="1">
    <location>
        <position position="15"/>
    </location>
</feature>
<keyword evidence="2" id="KW-1185">Reference proteome</keyword>
<dbReference type="InParanoid" id="V4TM12"/>
<accession>V4TM12</accession>
<dbReference type="EMBL" id="KI536312">
    <property type="protein sequence ID" value="ESR61523.1"/>
    <property type="molecule type" value="Genomic_DNA"/>
</dbReference>
<organism evidence="1 2">
    <name type="scientific">Citrus clementina</name>
    <name type="common">Clementine</name>
    <name type="synonym">Citrus deliciosa x Citrus sinensis</name>
    <dbReference type="NCBI Taxonomy" id="85681"/>
    <lineage>
        <taxon>Eukaryota</taxon>
        <taxon>Viridiplantae</taxon>
        <taxon>Streptophyta</taxon>
        <taxon>Embryophyta</taxon>
        <taxon>Tracheophyta</taxon>
        <taxon>Spermatophyta</taxon>
        <taxon>Magnoliopsida</taxon>
        <taxon>eudicotyledons</taxon>
        <taxon>Gunneridae</taxon>
        <taxon>Pentapetalae</taxon>
        <taxon>rosids</taxon>
        <taxon>malvids</taxon>
        <taxon>Sapindales</taxon>
        <taxon>Rutaceae</taxon>
        <taxon>Aurantioideae</taxon>
        <taxon>Citrus</taxon>
    </lineage>
</organism>